<protein>
    <submittedName>
        <fullName evidence="1">Uncharacterized protein</fullName>
    </submittedName>
</protein>
<sequence length="81" mass="9708">NIPVAYYYIISDYFGFNTGKLGIENYAYDAKFTKDMKYISDSRGGWQEGCLCKLLGKYSKIQCLTHPYWWYENKEDAYDRW</sequence>
<evidence type="ECO:0000313" key="1">
    <source>
        <dbReference type="EMBL" id="GAI53512.1"/>
    </source>
</evidence>
<dbReference type="AlphaFoldDB" id="X1PB33"/>
<proteinExistence type="predicted"/>
<name>X1PB33_9ZZZZ</name>
<feature type="non-terminal residue" evidence="1">
    <location>
        <position position="1"/>
    </location>
</feature>
<gene>
    <name evidence="1" type="ORF">S06H3_63048</name>
</gene>
<dbReference type="EMBL" id="BARV01041733">
    <property type="protein sequence ID" value="GAI53512.1"/>
    <property type="molecule type" value="Genomic_DNA"/>
</dbReference>
<accession>X1PB33</accession>
<organism evidence="1">
    <name type="scientific">marine sediment metagenome</name>
    <dbReference type="NCBI Taxonomy" id="412755"/>
    <lineage>
        <taxon>unclassified sequences</taxon>
        <taxon>metagenomes</taxon>
        <taxon>ecological metagenomes</taxon>
    </lineage>
</organism>
<reference evidence="1" key="1">
    <citation type="journal article" date="2014" name="Front. Microbiol.">
        <title>High frequency of phylogenetically diverse reductive dehalogenase-homologous genes in deep subseafloor sedimentary metagenomes.</title>
        <authorList>
            <person name="Kawai M."/>
            <person name="Futagami T."/>
            <person name="Toyoda A."/>
            <person name="Takaki Y."/>
            <person name="Nishi S."/>
            <person name="Hori S."/>
            <person name="Arai W."/>
            <person name="Tsubouchi T."/>
            <person name="Morono Y."/>
            <person name="Uchiyama I."/>
            <person name="Ito T."/>
            <person name="Fujiyama A."/>
            <person name="Inagaki F."/>
            <person name="Takami H."/>
        </authorList>
    </citation>
    <scope>NUCLEOTIDE SEQUENCE</scope>
    <source>
        <strain evidence="1">Expedition CK06-06</strain>
    </source>
</reference>
<comment type="caution">
    <text evidence="1">The sequence shown here is derived from an EMBL/GenBank/DDBJ whole genome shotgun (WGS) entry which is preliminary data.</text>
</comment>